<feature type="non-terminal residue" evidence="1">
    <location>
        <position position="1"/>
    </location>
</feature>
<dbReference type="eggNOG" id="COG4966">
    <property type="taxonomic scope" value="Bacteria"/>
</dbReference>
<organism evidence="1 2">
    <name type="scientific">Arenimonas metalli CF5-1</name>
    <dbReference type="NCBI Taxonomy" id="1384056"/>
    <lineage>
        <taxon>Bacteria</taxon>
        <taxon>Pseudomonadati</taxon>
        <taxon>Pseudomonadota</taxon>
        <taxon>Gammaproteobacteria</taxon>
        <taxon>Lysobacterales</taxon>
        <taxon>Lysobacteraceae</taxon>
        <taxon>Arenimonas</taxon>
    </lineage>
</organism>
<dbReference type="PATRIC" id="fig|1384056.3.peg.347"/>
<evidence type="ECO:0000313" key="2">
    <source>
        <dbReference type="Proteomes" id="UP000029393"/>
    </source>
</evidence>
<dbReference type="GO" id="GO:0043683">
    <property type="term" value="P:type IV pilus assembly"/>
    <property type="evidence" value="ECO:0007669"/>
    <property type="project" value="InterPro"/>
</dbReference>
<dbReference type="EMBL" id="AVCK01000005">
    <property type="protein sequence ID" value="KFN47878.1"/>
    <property type="molecule type" value="Genomic_DNA"/>
</dbReference>
<comment type="caution">
    <text evidence="1">The sequence shown here is derived from an EMBL/GenBank/DDBJ whole genome shotgun (WGS) entry which is preliminary data.</text>
</comment>
<reference evidence="1 2" key="1">
    <citation type="submission" date="2013-09" db="EMBL/GenBank/DDBJ databases">
        <title>Genome sequencing of Arenimonas metalli.</title>
        <authorList>
            <person name="Chen F."/>
            <person name="Wang G."/>
        </authorList>
    </citation>
    <scope>NUCLEOTIDE SEQUENCE [LARGE SCALE GENOMIC DNA]</scope>
    <source>
        <strain evidence="1 2">CF5-1</strain>
    </source>
</reference>
<name>A0A091B5G6_9GAMM</name>
<dbReference type="InterPro" id="IPR032092">
    <property type="entry name" value="PilW"/>
</dbReference>
<accession>A0A091B5G6</accession>
<dbReference type="AlphaFoldDB" id="A0A091B5G6"/>
<dbReference type="Pfam" id="PF16074">
    <property type="entry name" value="PilW"/>
    <property type="match status" value="1"/>
</dbReference>
<proteinExistence type="predicted"/>
<gene>
    <name evidence="1" type="ORF">N787_07360</name>
</gene>
<dbReference type="RefSeq" id="WP_034210337.1">
    <property type="nucleotide sequence ID" value="NZ_AVCK01000005.1"/>
</dbReference>
<sequence length="285" mass="30196">QENGRVAFELMARQIREAGGTPCGKNIPIANVLKDTSVFDYSWGDGIRGYDGAQAIASAPFGTAAGQRVQGTDAFEFRGGENSGISVTRHNPASATIFTNTTEHGFVAGDILLICDYSQATIFQMSGPNAGGTLQVVHNTGTGTPGNDCKALSFPVDPDCSTKPKDGKQYADNAVITKLTSAVWYIGNNGRGGRSLYRRNLTLAPEEVTEGIQDMQLTYLVPGTSGYVPAASVATTSWREVNAVRIDLDLIAVAGVQTANEIRGTDGLALTRPLSHVVTLRNRTP</sequence>
<keyword evidence="2" id="KW-1185">Reference proteome</keyword>
<protein>
    <submittedName>
        <fullName evidence="1">Uncharacterized protein</fullName>
    </submittedName>
</protein>
<dbReference type="STRING" id="1384056.N787_07360"/>
<evidence type="ECO:0000313" key="1">
    <source>
        <dbReference type="EMBL" id="KFN47878.1"/>
    </source>
</evidence>
<dbReference type="Proteomes" id="UP000029393">
    <property type="component" value="Unassembled WGS sequence"/>
</dbReference>